<keyword evidence="4" id="KW-1185">Reference proteome</keyword>
<reference evidence="3 4" key="1">
    <citation type="submission" date="2017-04" db="EMBL/GenBank/DDBJ databases">
        <title>Draft genome sequence of Tuber borchii Vittad., a whitish edible truffle.</title>
        <authorList>
            <consortium name="DOE Joint Genome Institute"/>
            <person name="Murat C."/>
            <person name="Kuo A."/>
            <person name="Barry K.W."/>
            <person name="Clum A."/>
            <person name="Dockter R.B."/>
            <person name="Fauchery L."/>
            <person name="Iotti M."/>
            <person name="Kohler A."/>
            <person name="Labutti K."/>
            <person name="Lindquist E.A."/>
            <person name="Lipzen A."/>
            <person name="Ohm R.A."/>
            <person name="Wang M."/>
            <person name="Grigoriev I.V."/>
            <person name="Zambonelli A."/>
            <person name="Martin F.M."/>
        </authorList>
    </citation>
    <scope>NUCLEOTIDE SEQUENCE [LARGE SCALE GENOMIC DNA]</scope>
    <source>
        <strain evidence="3 4">Tbo3840</strain>
    </source>
</reference>
<evidence type="ECO:0000259" key="2">
    <source>
        <dbReference type="Pfam" id="PF25324"/>
    </source>
</evidence>
<protein>
    <submittedName>
        <fullName evidence="3">Uncharacterized protein</fullName>
    </submittedName>
</protein>
<dbReference type="OrthoDB" id="2142759at2759"/>
<evidence type="ECO:0000313" key="4">
    <source>
        <dbReference type="Proteomes" id="UP000244722"/>
    </source>
</evidence>
<dbReference type="InterPro" id="IPR003615">
    <property type="entry name" value="HNH_nuc"/>
</dbReference>
<evidence type="ECO:0000259" key="1">
    <source>
        <dbReference type="Pfam" id="PF13391"/>
    </source>
</evidence>
<organism evidence="3 4">
    <name type="scientific">Tuber borchii</name>
    <name type="common">White truffle</name>
    <dbReference type="NCBI Taxonomy" id="42251"/>
    <lineage>
        <taxon>Eukaryota</taxon>
        <taxon>Fungi</taxon>
        <taxon>Dikarya</taxon>
        <taxon>Ascomycota</taxon>
        <taxon>Pezizomycotina</taxon>
        <taxon>Pezizomycetes</taxon>
        <taxon>Pezizales</taxon>
        <taxon>Tuberaceae</taxon>
        <taxon>Tuber</taxon>
    </lineage>
</organism>
<dbReference type="EMBL" id="NESQ01000019">
    <property type="protein sequence ID" value="PUU82980.1"/>
    <property type="molecule type" value="Genomic_DNA"/>
</dbReference>
<comment type="caution">
    <text evidence="3">The sequence shown here is derived from an EMBL/GenBank/DDBJ whole genome shotgun (WGS) entry which is preliminary data.</text>
</comment>
<evidence type="ECO:0000313" key="3">
    <source>
        <dbReference type="EMBL" id="PUU82980.1"/>
    </source>
</evidence>
<gene>
    <name evidence="3" type="ORF">B9Z19DRAFT_1149666</name>
</gene>
<accession>A0A2T7A5J8</accession>
<dbReference type="Pfam" id="PF25324">
    <property type="entry name" value="DUF7881"/>
    <property type="match status" value="1"/>
</dbReference>
<name>A0A2T7A5J8_TUBBO</name>
<dbReference type="AlphaFoldDB" id="A0A2T7A5J8"/>
<sequence length="253" mass="28352">MASRARGRDVHIYSANDTTRVLGGLHLGNGMTNANFYSMVEIVFVFDNDYTLSNESGATVQRDDHPLQKGKYFINTAGSRKFNNEPWMARTISVGAQAPPEEFRDAVRVRDRGCFITGQTARGAAYGDWTGYTATPIFPVTHEQDWATHGHDSWITIPGTRGPLTSVQNGMLLRSDISHLFENYHLSINPDDGYKIVSFIRDPPLIAGTHLDKTVLGNPERPVDQLLRWHFRQTVLANVRAEGEPCFDAEHCF</sequence>
<feature type="domain" description="DUF7881" evidence="2">
    <location>
        <begin position="7"/>
        <end position="79"/>
    </location>
</feature>
<dbReference type="Pfam" id="PF13391">
    <property type="entry name" value="HNH_2"/>
    <property type="match status" value="1"/>
</dbReference>
<dbReference type="Proteomes" id="UP000244722">
    <property type="component" value="Unassembled WGS sequence"/>
</dbReference>
<proteinExistence type="predicted"/>
<dbReference type="InterPro" id="IPR057203">
    <property type="entry name" value="DUF7881"/>
</dbReference>
<feature type="domain" description="HNH nuclease" evidence="1">
    <location>
        <begin position="114"/>
        <end position="189"/>
    </location>
</feature>